<evidence type="ECO:0000313" key="2">
    <source>
        <dbReference type="Proteomes" id="UP000176228"/>
    </source>
</evidence>
<dbReference type="AlphaFoldDB" id="A0A1F6BB04"/>
<dbReference type="EMBL" id="MFJU01000035">
    <property type="protein sequence ID" value="OGG34139.1"/>
    <property type="molecule type" value="Genomic_DNA"/>
</dbReference>
<comment type="caution">
    <text evidence="1">The sequence shown here is derived from an EMBL/GenBank/DDBJ whole genome shotgun (WGS) entry which is preliminary data.</text>
</comment>
<proteinExistence type="predicted"/>
<organism evidence="1 2">
    <name type="scientific">Candidatus Gottesmanbacteria bacterium RIFCSPLOWO2_01_FULL_42_22</name>
    <dbReference type="NCBI Taxonomy" id="1798391"/>
    <lineage>
        <taxon>Bacteria</taxon>
        <taxon>Candidatus Gottesmaniibacteriota</taxon>
    </lineage>
</organism>
<evidence type="ECO:0000313" key="1">
    <source>
        <dbReference type="EMBL" id="OGG34139.1"/>
    </source>
</evidence>
<dbReference type="Proteomes" id="UP000176228">
    <property type="component" value="Unassembled WGS sequence"/>
</dbReference>
<dbReference type="STRING" id="1798391.A2968_03120"/>
<gene>
    <name evidence="1" type="ORF">A2968_03120</name>
</gene>
<name>A0A1F6BB04_9BACT</name>
<protein>
    <submittedName>
        <fullName evidence="1">Uncharacterized protein</fullName>
    </submittedName>
</protein>
<reference evidence="1 2" key="1">
    <citation type="journal article" date="2016" name="Nat. Commun.">
        <title>Thousands of microbial genomes shed light on interconnected biogeochemical processes in an aquifer system.</title>
        <authorList>
            <person name="Anantharaman K."/>
            <person name="Brown C.T."/>
            <person name="Hug L.A."/>
            <person name="Sharon I."/>
            <person name="Castelle C.J."/>
            <person name="Probst A.J."/>
            <person name="Thomas B.C."/>
            <person name="Singh A."/>
            <person name="Wilkins M.J."/>
            <person name="Karaoz U."/>
            <person name="Brodie E.L."/>
            <person name="Williams K.H."/>
            <person name="Hubbard S.S."/>
            <person name="Banfield J.F."/>
        </authorList>
    </citation>
    <scope>NUCLEOTIDE SEQUENCE [LARGE SCALE GENOMIC DNA]</scope>
</reference>
<accession>A0A1F6BB04</accession>
<sequence length="475" mass="52012">MKTLEASHGNNEIYSGIPDFALRPIEGIKPIDVDGREILEYGFSLGQGMRKFHRATEGEFERITFESDNSKYELKGINEKTAKGFIDWLDGAVQISENGPKVAAILGGGGAIYYGYKTLPLTTRKEFLHNGLKILKMGALGVLGGFLAGCTAQEAMAQIAATLGLEGTSEAVTATAIANGQIKPTETPQVFQTATGFVQVSQTPEGQITINSSPTPTLIPTETSSPTLTITPTATEILVPSWEFSSPQTTLNENTQLEWNPNLWFHKHINPPGVGEIELQKDPQIGDILHYNVISELDRGAPFWNQMVLMGPTIRPPLEIEIPICINDLYYQGNLLTVWNDTSFFNESVKKGTELENVESILFAIDLENYMPRLVAHPAYWKYGTTDVVRSRKKLVPEQWNLFKIKLDETGTARFILSDEEIGSVNVNQIPPDVNSDPDLNGGIGIRGVHGGEHSSDLKPGATVDNGPIKITSFA</sequence>